<dbReference type="PROSITE" id="PS00330">
    <property type="entry name" value="HEMOLYSIN_CALCIUM"/>
    <property type="match status" value="9"/>
</dbReference>
<protein>
    <recommendedName>
        <fullName evidence="4">Haemolysin-type calcium binding-related domain-containing protein</fullName>
    </recommendedName>
</protein>
<feature type="region of interest" description="Disordered" evidence="3">
    <location>
        <begin position="835"/>
        <end position="858"/>
    </location>
</feature>
<keyword evidence="2" id="KW-0964">Secreted</keyword>
<dbReference type="EMBL" id="DVIU01000046">
    <property type="protein sequence ID" value="HIS35456.1"/>
    <property type="molecule type" value="Genomic_DNA"/>
</dbReference>
<name>A0A9D1EWV1_9BACT</name>
<dbReference type="InterPro" id="IPR050557">
    <property type="entry name" value="RTX_toxin/Mannuronan_C5-epim"/>
</dbReference>
<dbReference type="SUPFAM" id="SSF51120">
    <property type="entry name" value="beta-Roll"/>
    <property type="match status" value="7"/>
</dbReference>
<accession>A0A9D1EWV1</accession>
<gene>
    <name evidence="5" type="ORF">IAC10_02330</name>
</gene>
<dbReference type="InterPro" id="IPR001343">
    <property type="entry name" value="Hemolysn_Ca-bd"/>
</dbReference>
<dbReference type="PROSITE" id="PS00018">
    <property type="entry name" value="EF_HAND_1"/>
    <property type="match status" value="1"/>
</dbReference>
<comment type="caution">
    <text evidence="5">The sequence shown here is derived from an EMBL/GenBank/DDBJ whole genome shotgun (WGS) entry which is preliminary data.</text>
</comment>
<dbReference type="InterPro" id="IPR017964">
    <property type="entry name" value="DNA-dir_DNA_pol_B_CS"/>
</dbReference>
<dbReference type="Pfam" id="PF06594">
    <property type="entry name" value="HCBP_related"/>
    <property type="match status" value="1"/>
</dbReference>
<dbReference type="GO" id="GO:0003676">
    <property type="term" value="F:nucleic acid binding"/>
    <property type="evidence" value="ECO:0007669"/>
    <property type="project" value="InterPro"/>
</dbReference>
<dbReference type="InterPro" id="IPR010566">
    <property type="entry name" value="Haemolys_ca-bd"/>
</dbReference>
<feature type="domain" description="Haemolysin-type calcium binding-related" evidence="4">
    <location>
        <begin position="1958"/>
        <end position="1993"/>
    </location>
</feature>
<comment type="subcellular location">
    <subcellularLocation>
        <location evidence="1">Secreted</location>
    </subcellularLocation>
</comment>
<feature type="compositionally biased region" description="Polar residues" evidence="3">
    <location>
        <begin position="1299"/>
        <end position="1310"/>
    </location>
</feature>
<dbReference type="GO" id="GO:0000166">
    <property type="term" value="F:nucleotide binding"/>
    <property type="evidence" value="ECO:0007669"/>
    <property type="project" value="InterPro"/>
</dbReference>
<dbReference type="PANTHER" id="PTHR38340:SF1">
    <property type="entry name" value="S-LAYER PROTEIN"/>
    <property type="match status" value="1"/>
</dbReference>
<dbReference type="PROSITE" id="PS00116">
    <property type="entry name" value="DNA_POLYMERASE_B"/>
    <property type="match status" value="1"/>
</dbReference>
<dbReference type="Gene3D" id="2.150.10.10">
    <property type="entry name" value="Serralysin-like metalloprotease, C-terminal"/>
    <property type="match status" value="11"/>
</dbReference>
<dbReference type="Pfam" id="PF00353">
    <property type="entry name" value="HemolysinCabind"/>
    <property type="match status" value="15"/>
</dbReference>
<organism evidence="5 6">
    <name type="scientific">Candidatus Scatousia excrementigallinarum</name>
    <dbReference type="NCBI Taxonomy" id="2840935"/>
    <lineage>
        <taxon>Bacteria</taxon>
        <taxon>Candidatus Scatousia</taxon>
    </lineage>
</organism>
<reference evidence="5" key="1">
    <citation type="submission" date="2020-10" db="EMBL/GenBank/DDBJ databases">
        <authorList>
            <person name="Gilroy R."/>
        </authorList>
    </citation>
    <scope>NUCLEOTIDE SEQUENCE</scope>
    <source>
        <strain evidence="5">6276</strain>
    </source>
</reference>
<dbReference type="PANTHER" id="PTHR38340">
    <property type="entry name" value="S-LAYER PROTEIN"/>
    <property type="match status" value="1"/>
</dbReference>
<feature type="non-terminal residue" evidence="5">
    <location>
        <position position="1"/>
    </location>
</feature>
<dbReference type="InterPro" id="IPR018247">
    <property type="entry name" value="EF_Hand_1_Ca_BS"/>
</dbReference>
<feature type="compositionally biased region" description="Acidic residues" evidence="3">
    <location>
        <begin position="843"/>
        <end position="852"/>
    </location>
</feature>
<feature type="compositionally biased region" description="Acidic residues" evidence="3">
    <location>
        <begin position="302"/>
        <end position="328"/>
    </location>
</feature>
<dbReference type="GO" id="GO:0005509">
    <property type="term" value="F:calcium ion binding"/>
    <property type="evidence" value="ECO:0007669"/>
    <property type="project" value="InterPro"/>
</dbReference>
<feature type="compositionally biased region" description="Gly residues" evidence="3">
    <location>
        <begin position="272"/>
        <end position="299"/>
    </location>
</feature>
<feature type="region of interest" description="Disordered" evidence="3">
    <location>
        <begin position="1261"/>
        <end position="1311"/>
    </location>
</feature>
<evidence type="ECO:0000259" key="4">
    <source>
        <dbReference type="Pfam" id="PF06594"/>
    </source>
</evidence>
<evidence type="ECO:0000256" key="3">
    <source>
        <dbReference type="SAM" id="MobiDB-lite"/>
    </source>
</evidence>
<evidence type="ECO:0000256" key="1">
    <source>
        <dbReference type="ARBA" id="ARBA00004613"/>
    </source>
</evidence>
<evidence type="ECO:0000256" key="2">
    <source>
        <dbReference type="ARBA" id="ARBA00022525"/>
    </source>
</evidence>
<evidence type="ECO:0000313" key="5">
    <source>
        <dbReference type="EMBL" id="HIS35456.1"/>
    </source>
</evidence>
<dbReference type="GO" id="GO:0005576">
    <property type="term" value="C:extracellular region"/>
    <property type="evidence" value="ECO:0007669"/>
    <property type="project" value="UniProtKB-SubCell"/>
</dbReference>
<dbReference type="PRINTS" id="PR00313">
    <property type="entry name" value="CABNDNGRPT"/>
</dbReference>
<proteinExistence type="predicted"/>
<feature type="region of interest" description="Disordered" evidence="3">
    <location>
        <begin position="266"/>
        <end position="328"/>
    </location>
</feature>
<feature type="compositionally biased region" description="Acidic residues" evidence="3">
    <location>
        <begin position="1286"/>
        <end position="1295"/>
    </location>
</feature>
<dbReference type="InterPro" id="IPR018511">
    <property type="entry name" value="Hemolysin-typ_Ca-bd_CS"/>
</dbReference>
<dbReference type="Proteomes" id="UP000823928">
    <property type="component" value="Unassembled WGS sequence"/>
</dbReference>
<sequence length="2037" mass="221970">VDYSKYKACSTNFQEKWGVQHAIALATFENGKGINKGNDIYLQETVSLLNNYYYSESEKTEVREFISANNRYVIGKSSSDNLDYRSSEIKRNTLVYANGGNDTIYGNIGNDTIYGDSGNDKIYGYKGHDMLYGGSGNDSLYGDSGDDVLYGEDGDDFLSGGSGFDMLYGGKGDNTLKGGSGHDLYLAFSREGRHIITDSDKYGAIMYNGLYIQEARKMTNDNLWYDIYGNTLKYSGDDLIIGGNVTVKDFKNGDLGIYLYEEDGSLSANPDGSGGSNPGGGEGGSEGGGSEGGGSGSGSEGENPDPDEEGENPGEENSDEDQDDELTDEELENIENPGSTFHLNAEHKDEFDGADRLDALPSDPLIFDLDGDGKISLTDLDNGTNFDIDNDGFAQKISWVSGQDGILVLDRNNNGIIDNGLELFGENTVTSEGTNAHGGIDALSDLDNNNDGIIDANDSQFSNLKFLKADGTLVSLQDAGISQIILQYDKISNADEHGNVMVKSASFVKTDGSVHKYGEFMLNQNHYETIHVDKLELPESYNNLPEVQGTGLVMSLKQAMVRDTSGELLNTLESFIQEDDLAQKREIVETLIYKWAGTEDVSLEGRGLADGRKLATIEKFVGRYFLNEEGSEVDKEHVKHVLEETWSRLFDYVYAQLAVQTHGTELLAHIGIAYKNNAWVVNGGDSLSYFETIIANDTSENKMQSKYLIRDFGTILHQYNYADNFENLTEYIAEMQNLFGEEYVEMFVAGVSDEAWTNYWDITYADGVIYGGGGDDDIRAASNANNLFHGGDGNDKLQGRDGNDTIYGGTGNDTITAQGGNDVIYGGSGNDEIDGGLGNDVLDGGDGDDEVEGSLGNDTLYGSSGDDTLIGGSGDDTYIIRLHEGISGTTLIEDKGTDSNYSNSNIVKFEGITTNDIDKIWGDESYGNRIFVTFKGYENYKVQIELGTLQFSADEYKIEKFIFDDREFTCDELAEEYLRTQYITGGNRVNTTIWAESVHGDDSGNNIYGRDGGANDLIYANGGNDRVTARDGDDTVYGGDGNDVIDGGLGNDVLYGEDGDDEIDGSLGDDTIYGGDGDDEIDGGLGNDVLYNSSGNDTLTGNSGDDVYVIRLHEGISGTTLIRDESTDSDLNSNSNIVKFEGITAGDIDKIWGEESYGNKIFVTFKGYKDYKVQIELGTPQINSDEYKIEKFIFDDREFTCDELVEEYLRTQYVTGGNRANTTVWAESVHGDDSGNNIYGKDGGTGDLIYGNGGNDRITARDGDDTVYGGSGDDTIDGGLGNDVLDGGDGDDEVEGSLGNDTLYGSSGDDTLSGRDGDDVYIIKLHEGINGTTLIRDEGTDSNYSNSNIVKFEGITTGDIDKIWGEESYGNRIFVTFKGYENYKVQIELGNQYNADEYKIEKFVFDDREFAYSEFADEYLRVQYVTGGNRANTTVWAESVHGDDNGNNIYGKDGGTGDLIYGNGGNDRITARNGDDTVYGGSGNDIIDGGSGNDVLYGEDGDDEIDGGLGNDTIYGSSGNDTLSGGSGDDLYIFDMTKNPTGAIVINDSSSENSNDTIKFIGVNTTDIDKIYSDNNNGDTIRFKFKGHDNFELTVIKASEYKIENFVFDDKTLTYDEFVETYLRIQEVEGYNITHVTSWASETRGDDYDNRIKGSNDDDLIYGNGGNDVLEGSKGNDTIYGGSGNDKIDGGAGNNVLDGGDGDDEICGGINNDIIYVSSGNDTLEGNRGDDTYIVDLTKNPTGTTIIDDIDTNGANDTIKFIGVTTEDIANIWGEVGNRYSKNIIHITFKNHDGFEIKIHHADQYKIENYIFEDKTFTYDEFVEEYLRIQTTNQYNQVEMTPWASEMRGDDGYNKIKGRDVADLIYGNGGNDTIKGGNGDDTIYGGDGDDSIESELGNDLIYGGTGNDTIHPGNGDDTIVFNVGDGNDTIYDYSGNDTIKINGVSEEDISFYKDKNSLILNYSDTDSITIEHYYDSDSYKIEKIELDDGSYITSTVIDQIIQEMNAYASDNGMQISSANGITNNDELMQLVTSGWQS</sequence>
<reference evidence="5" key="2">
    <citation type="journal article" date="2021" name="PeerJ">
        <title>Extensive microbial diversity within the chicken gut microbiome revealed by metagenomics and culture.</title>
        <authorList>
            <person name="Gilroy R."/>
            <person name="Ravi A."/>
            <person name="Getino M."/>
            <person name="Pursley I."/>
            <person name="Horton D.L."/>
            <person name="Alikhan N.F."/>
            <person name="Baker D."/>
            <person name="Gharbi K."/>
            <person name="Hall N."/>
            <person name="Watson M."/>
            <person name="Adriaenssens E.M."/>
            <person name="Foster-Nyarko E."/>
            <person name="Jarju S."/>
            <person name="Secka A."/>
            <person name="Antonio M."/>
            <person name="Oren A."/>
            <person name="Chaudhuri R.R."/>
            <person name="La Ragione R."/>
            <person name="Hildebrand F."/>
            <person name="Pallen M.J."/>
        </authorList>
    </citation>
    <scope>NUCLEOTIDE SEQUENCE</scope>
    <source>
        <strain evidence="5">6276</strain>
    </source>
</reference>
<dbReference type="InterPro" id="IPR011049">
    <property type="entry name" value="Serralysin-like_metalloprot_C"/>
</dbReference>
<evidence type="ECO:0000313" key="6">
    <source>
        <dbReference type="Proteomes" id="UP000823928"/>
    </source>
</evidence>